<keyword evidence="3" id="KW-1185">Reference proteome</keyword>
<protein>
    <submittedName>
        <fullName evidence="2">Uncharacterized protein</fullName>
    </submittedName>
</protein>
<reference evidence="2 3" key="1">
    <citation type="journal article" date="2023" name="G3 (Bethesda)">
        <title>A chromosome-length genome assembly and annotation of blackberry (Rubus argutus, cv. 'Hillquist').</title>
        <authorList>
            <person name="Bruna T."/>
            <person name="Aryal R."/>
            <person name="Dudchenko O."/>
            <person name="Sargent D.J."/>
            <person name="Mead D."/>
            <person name="Buti M."/>
            <person name="Cavallini A."/>
            <person name="Hytonen T."/>
            <person name="Andres J."/>
            <person name="Pham M."/>
            <person name="Weisz D."/>
            <person name="Mascagni F."/>
            <person name="Usai G."/>
            <person name="Natali L."/>
            <person name="Bassil N."/>
            <person name="Fernandez G.E."/>
            <person name="Lomsadze A."/>
            <person name="Armour M."/>
            <person name="Olukolu B."/>
            <person name="Poorten T."/>
            <person name="Britton C."/>
            <person name="Davik J."/>
            <person name="Ashrafi H."/>
            <person name="Aiden E.L."/>
            <person name="Borodovsky M."/>
            <person name="Worthington M."/>
        </authorList>
    </citation>
    <scope>NUCLEOTIDE SEQUENCE [LARGE SCALE GENOMIC DNA]</scope>
    <source>
        <strain evidence="2">PI 553951</strain>
    </source>
</reference>
<proteinExistence type="predicted"/>
<comment type="caution">
    <text evidence="2">The sequence shown here is derived from an EMBL/GenBank/DDBJ whole genome shotgun (WGS) entry which is preliminary data.</text>
</comment>
<name>A0AAW1WY80_RUBAR</name>
<organism evidence="2 3">
    <name type="scientific">Rubus argutus</name>
    <name type="common">Southern blackberry</name>
    <dbReference type="NCBI Taxonomy" id="59490"/>
    <lineage>
        <taxon>Eukaryota</taxon>
        <taxon>Viridiplantae</taxon>
        <taxon>Streptophyta</taxon>
        <taxon>Embryophyta</taxon>
        <taxon>Tracheophyta</taxon>
        <taxon>Spermatophyta</taxon>
        <taxon>Magnoliopsida</taxon>
        <taxon>eudicotyledons</taxon>
        <taxon>Gunneridae</taxon>
        <taxon>Pentapetalae</taxon>
        <taxon>rosids</taxon>
        <taxon>fabids</taxon>
        <taxon>Rosales</taxon>
        <taxon>Rosaceae</taxon>
        <taxon>Rosoideae</taxon>
        <taxon>Rosoideae incertae sedis</taxon>
        <taxon>Rubus</taxon>
    </lineage>
</organism>
<evidence type="ECO:0000313" key="2">
    <source>
        <dbReference type="EMBL" id="KAK9928721.1"/>
    </source>
</evidence>
<feature type="compositionally biased region" description="Basic and acidic residues" evidence="1">
    <location>
        <begin position="70"/>
        <end position="85"/>
    </location>
</feature>
<accession>A0AAW1WY80</accession>
<dbReference type="EMBL" id="JBEDUW010000005">
    <property type="protein sequence ID" value="KAK9928721.1"/>
    <property type="molecule type" value="Genomic_DNA"/>
</dbReference>
<dbReference type="AlphaFoldDB" id="A0AAW1WY80"/>
<feature type="region of interest" description="Disordered" evidence="1">
    <location>
        <begin position="66"/>
        <end position="97"/>
    </location>
</feature>
<evidence type="ECO:0000313" key="3">
    <source>
        <dbReference type="Proteomes" id="UP001457282"/>
    </source>
</evidence>
<gene>
    <name evidence="2" type="ORF">M0R45_025844</name>
</gene>
<sequence length="97" mass="10228">MSSKVVTPAAAGIETQRWAHGCIDVGGCWVERLAQAHGGASICSGVRHGSRAQALAVLVSMAGRWAEQSSKMERTPSVETERSPETVENDGGVERHG</sequence>
<dbReference type="Proteomes" id="UP001457282">
    <property type="component" value="Unassembled WGS sequence"/>
</dbReference>
<evidence type="ECO:0000256" key="1">
    <source>
        <dbReference type="SAM" id="MobiDB-lite"/>
    </source>
</evidence>